<name>A0AA40EPJ4_9PEZI</name>
<sequence length="121" mass="13180">MFPTGTEIQQTPKQDNLAVVSNSVLRDLGLGSIFCFIFLCIIDNRGLANRGHHHQHTRAPHRTGLLPLFMIAGYLLSISPSITACPSTTSSHSDPSSLYPSCPSGTRASNRLDGLRQDGYR</sequence>
<keyword evidence="2" id="KW-0472">Membrane</keyword>
<proteinExistence type="predicted"/>
<feature type="compositionally biased region" description="Low complexity" evidence="1">
    <location>
        <begin position="86"/>
        <end position="101"/>
    </location>
</feature>
<accession>A0AA40EPJ4</accession>
<keyword evidence="4" id="KW-1185">Reference proteome</keyword>
<reference evidence="3" key="1">
    <citation type="submission" date="2023-06" db="EMBL/GenBank/DDBJ databases">
        <title>Genome-scale phylogeny and comparative genomics of the fungal order Sordariales.</title>
        <authorList>
            <consortium name="Lawrence Berkeley National Laboratory"/>
            <person name="Hensen N."/>
            <person name="Bonometti L."/>
            <person name="Westerberg I."/>
            <person name="Brannstrom I.O."/>
            <person name="Guillou S."/>
            <person name="Cros-Aarteil S."/>
            <person name="Calhoun S."/>
            <person name="Haridas S."/>
            <person name="Kuo A."/>
            <person name="Mondo S."/>
            <person name="Pangilinan J."/>
            <person name="Riley R."/>
            <person name="LaButti K."/>
            <person name="Andreopoulos B."/>
            <person name="Lipzen A."/>
            <person name="Chen C."/>
            <person name="Yanf M."/>
            <person name="Daum C."/>
            <person name="Ng V."/>
            <person name="Clum A."/>
            <person name="Steindorff A."/>
            <person name="Ohm R."/>
            <person name="Martin F."/>
            <person name="Silar P."/>
            <person name="Natvig D."/>
            <person name="Lalanne C."/>
            <person name="Gautier V."/>
            <person name="Ament-velasquez S.L."/>
            <person name="Kruys A."/>
            <person name="Hutchinson M.I."/>
            <person name="Powell A.J."/>
            <person name="Barry K."/>
            <person name="Miller A.N."/>
            <person name="Grigoriev I.V."/>
            <person name="Debuchy R."/>
            <person name="Gladieux P."/>
            <person name="Thoren M.H."/>
            <person name="Johannesson H."/>
        </authorList>
    </citation>
    <scope>NUCLEOTIDE SEQUENCE</scope>
    <source>
        <strain evidence="3">SMH3187-1</strain>
    </source>
</reference>
<feature type="transmembrane region" description="Helical" evidence="2">
    <location>
        <begin position="24"/>
        <end position="42"/>
    </location>
</feature>
<dbReference type="EMBL" id="JAUKUD010000005">
    <property type="protein sequence ID" value="KAK0743107.1"/>
    <property type="molecule type" value="Genomic_DNA"/>
</dbReference>
<organism evidence="3 4">
    <name type="scientific">Schizothecium vesticola</name>
    <dbReference type="NCBI Taxonomy" id="314040"/>
    <lineage>
        <taxon>Eukaryota</taxon>
        <taxon>Fungi</taxon>
        <taxon>Dikarya</taxon>
        <taxon>Ascomycota</taxon>
        <taxon>Pezizomycotina</taxon>
        <taxon>Sordariomycetes</taxon>
        <taxon>Sordariomycetidae</taxon>
        <taxon>Sordariales</taxon>
        <taxon>Schizotheciaceae</taxon>
        <taxon>Schizothecium</taxon>
    </lineage>
</organism>
<feature type="region of interest" description="Disordered" evidence="1">
    <location>
        <begin position="85"/>
        <end position="121"/>
    </location>
</feature>
<comment type="caution">
    <text evidence="3">The sequence shown here is derived from an EMBL/GenBank/DDBJ whole genome shotgun (WGS) entry which is preliminary data.</text>
</comment>
<dbReference type="Proteomes" id="UP001172155">
    <property type="component" value="Unassembled WGS sequence"/>
</dbReference>
<dbReference type="AlphaFoldDB" id="A0AA40EPJ4"/>
<keyword evidence="2" id="KW-0812">Transmembrane</keyword>
<keyword evidence="2" id="KW-1133">Transmembrane helix</keyword>
<evidence type="ECO:0000256" key="1">
    <source>
        <dbReference type="SAM" id="MobiDB-lite"/>
    </source>
</evidence>
<feature type="transmembrane region" description="Helical" evidence="2">
    <location>
        <begin position="63"/>
        <end position="82"/>
    </location>
</feature>
<evidence type="ECO:0000313" key="4">
    <source>
        <dbReference type="Proteomes" id="UP001172155"/>
    </source>
</evidence>
<gene>
    <name evidence="3" type="ORF">B0T18DRAFT_175544</name>
</gene>
<evidence type="ECO:0000256" key="2">
    <source>
        <dbReference type="SAM" id="Phobius"/>
    </source>
</evidence>
<protein>
    <submittedName>
        <fullName evidence="3">Uncharacterized protein</fullName>
    </submittedName>
</protein>
<evidence type="ECO:0000313" key="3">
    <source>
        <dbReference type="EMBL" id="KAK0743107.1"/>
    </source>
</evidence>